<evidence type="ECO:0000313" key="2">
    <source>
        <dbReference type="EMBL" id="RRT53427.1"/>
    </source>
</evidence>
<proteinExistence type="predicted"/>
<protein>
    <submittedName>
        <fullName evidence="2">Uncharacterized protein</fullName>
    </submittedName>
</protein>
<name>A0A426YNY6_ENSVE</name>
<evidence type="ECO:0000256" key="1">
    <source>
        <dbReference type="SAM" id="MobiDB-lite"/>
    </source>
</evidence>
<organism evidence="2 3">
    <name type="scientific">Ensete ventricosum</name>
    <name type="common">Abyssinian banana</name>
    <name type="synonym">Musa ensete</name>
    <dbReference type="NCBI Taxonomy" id="4639"/>
    <lineage>
        <taxon>Eukaryota</taxon>
        <taxon>Viridiplantae</taxon>
        <taxon>Streptophyta</taxon>
        <taxon>Embryophyta</taxon>
        <taxon>Tracheophyta</taxon>
        <taxon>Spermatophyta</taxon>
        <taxon>Magnoliopsida</taxon>
        <taxon>Liliopsida</taxon>
        <taxon>Zingiberales</taxon>
        <taxon>Musaceae</taxon>
        <taxon>Ensete</taxon>
    </lineage>
</organism>
<dbReference type="AlphaFoldDB" id="A0A426YNY6"/>
<dbReference type="EMBL" id="AMZH03011146">
    <property type="protein sequence ID" value="RRT53427.1"/>
    <property type="molecule type" value="Genomic_DNA"/>
</dbReference>
<comment type="caution">
    <text evidence="2">The sequence shown here is derived from an EMBL/GenBank/DDBJ whole genome shotgun (WGS) entry which is preliminary data.</text>
</comment>
<feature type="region of interest" description="Disordered" evidence="1">
    <location>
        <begin position="1"/>
        <end position="25"/>
    </location>
</feature>
<evidence type="ECO:0000313" key="3">
    <source>
        <dbReference type="Proteomes" id="UP000287651"/>
    </source>
</evidence>
<accession>A0A426YNY6</accession>
<feature type="compositionally biased region" description="Polar residues" evidence="1">
    <location>
        <begin position="12"/>
        <end position="22"/>
    </location>
</feature>
<dbReference type="Proteomes" id="UP000287651">
    <property type="component" value="Unassembled WGS sequence"/>
</dbReference>
<reference evidence="2 3" key="1">
    <citation type="journal article" date="2014" name="Agronomy (Basel)">
        <title>A Draft Genome Sequence for Ensete ventricosum, the Drought-Tolerant Tree Against Hunger.</title>
        <authorList>
            <person name="Harrison J."/>
            <person name="Moore K.A."/>
            <person name="Paszkiewicz K."/>
            <person name="Jones T."/>
            <person name="Grant M."/>
            <person name="Ambacheew D."/>
            <person name="Muzemil S."/>
            <person name="Studholme D.J."/>
        </authorList>
    </citation>
    <scope>NUCLEOTIDE SEQUENCE [LARGE SCALE GENOMIC DNA]</scope>
</reference>
<feature type="region of interest" description="Disordered" evidence="1">
    <location>
        <begin position="160"/>
        <end position="182"/>
    </location>
</feature>
<gene>
    <name evidence="2" type="ORF">B296_00022114</name>
</gene>
<sequence length="182" mass="19839">MRASARDLLLQQGYSSPNQGPSSIDAFEASLRMGGTSSYISSTEEEEGMEYRNGSGNGRSVWSMEWGEGPLCQTQTTTTEPPNLTRHRRLSRVVPDVEPTRKDSSAAVGGSVAHFVGGRTLGGEEALTCPTERRRKRVGAGGSAKVECISALQLFLRTPPSIDMPDRAPYPRQSLLLPSRWR</sequence>